<evidence type="ECO:0000313" key="2">
    <source>
        <dbReference type="Proteomes" id="UP000664771"/>
    </source>
</evidence>
<sequence length="431" mass="49511">MITPSPHFAATHNPSIAADATPRRNLKYIIDFHGKILSNKNNALHFCEIVDICVNEVDGVFRALASNEDGQLLLTKLREKWEKFLPTTEDMFLFLRSISLRGLHYTDNDQIIDKGSIELKYFAIQDGINNFPMEYNLDISVKNRNIYIADKFACIRKISFRNPAVYFCALSSKEILTSVFTSIESYSLYSEVDFSYVIFTNLGNVKIPHAISHNRIEIINVESIGLIDHVYKRYEKEVIEKMHLYNPVIYSDADVVCNNFLKNIENYLTKTENIIVNTEDRYDAATIENSGWFIASFKKDDALLRDTEIDAINSGFFGYSSKENMMDISRMIGIISKNIIKRHGLSHWAYDQSAFNYAIIKNGNYDKEYLKPLVQNWPSENFHEIPLCGLVHFCGGVGNFSSKSEKMRSYMMYLKSIHKRNPASDPPAQPQ</sequence>
<dbReference type="Proteomes" id="UP000664771">
    <property type="component" value="Unassembled WGS sequence"/>
</dbReference>
<organism evidence="1 2">
    <name type="scientific">Acetobacter sacchari</name>
    <dbReference type="NCBI Taxonomy" id="2661687"/>
    <lineage>
        <taxon>Bacteria</taxon>
        <taxon>Pseudomonadati</taxon>
        <taxon>Pseudomonadota</taxon>
        <taxon>Alphaproteobacteria</taxon>
        <taxon>Acetobacterales</taxon>
        <taxon>Acetobacteraceae</taxon>
        <taxon>Acetobacter</taxon>
    </lineage>
</organism>
<protein>
    <submittedName>
        <fullName evidence="1">Uncharacterized protein</fullName>
    </submittedName>
</protein>
<evidence type="ECO:0000313" key="1">
    <source>
        <dbReference type="EMBL" id="MBO1359043.1"/>
    </source>
</evidence>
<gene>
    <name evidence="1" type="ORF">J2D73_04420</name>
</gene>
<keyword evidence="2" id="KW-1185">Reference proteome</keyword>
<comment type="caution">
    <text evidence="1">The sequence shown here is derived from an EMBL/GenBank/DDBJ whole genome shotgun (WGS) entry which is preliminary data.</text>
</comment>
<name>A0ABS3LT15_9PROT</name>
<reference evidence="1 2" key="1">
    <citation type="submission" date="2021-03" db="EMBL/GenBank/DDBJ databases">
        <title>The complete genome sequence of Acetobacter sacchari TBRC 11175.</title>
        <authorList>
            <person name="Charoenyingcharoen P."/>
            <person name="Yukphan P."/>
        </authorList>
    </citation>
    <scope>NUCLEOTIDE SEQUENCE [LARGE SCALE GENOMIC DNA]</scope>
    <source>
        <strain evidence="1 2">TBRC 11175</strain>
    </source>
</reference>
<dbReference type="SUPFAM" id="SSF53448">
    <property type="entry name" value="Nucleotide-diphospho-sugar transferases"/>
    <property type="match status" value="1"/>
</dbReference>
<dbReference type="InterPro" id="IPR029044">
    <property type="entry name" value="Nucleotide-diphossugar_trans"/>
</dbReference>
<dbReference type="EMBL" id="JAFVMF010000004">
    <property type="protein sequence ID" value="MBO1359043.1"/>
    <property type="molecule type" value="Genomic_DNA"/>
</dbReference>
<proteinExistence type="predicted"/>
<dbReference type="RefSeq" id="WP_207879787.1">
    <property type="nucleotide sequence ID" value="NZ_JAFVMF010000004.1"/>
</dbReference>
<accession>A0ABS3LT15</accession>